<gene>
    <name evidence="2" type="ORF">IPV69_06375</name>
</gene>
<dbReference type="PANTHER" id="PTHR43737">
    <property type="entry name" value="BLL7424 PROTEIN"/>
    <property type="match status" value="1"/>
</dbReference>
<evidence type="ECO:0000259" key="1">
    <source>
        <dbReference type="PROSITE" id="PS50933"/>
    </source>
</evidence>
<reference evidence="2 3" key="1">
    <citation type="submission" date="2020-10" db="EMBL/GenBank/DDBJ databases">
        <title>Wide distribution of Phycisphaera-like planctomycetes from WD2101 soil group in peatlands and genome analysis of the first cultivated representative.</title>
        <authorList>
            <person name="Dedysh S.N."/>
            <person name="Beletsky A.V."/>
            <person name="Ivanova A."/>
            <person name="Kulichevskaya I.S."/>
            <person name="Suzina N.E."/>
            <person name="Philippov D.A."/>
            <person name="Rakitin A.L."/>
            <person name="Mardanov A.V."/>
            <person name="Ravin N.V."/>
        </authorList>
    </citation>
    <scope>NUCLEOTIDE SEQUENCE [LARGE SCALE GENOMIC DNA]</scope>
    <source>
        <strain evidence="2 3">M1803</strain>
    </source>
</reference>
<dbReference type="EMBL" id="CP063458">
    <property type="protein sequence ID" value="QOV90981.1"/>
    <property type="molecule type" value="Genomic_DNA"/>
</dbReference>
<dbReference type="RefSeq" id="WP_206294088.1">
    <property type="nucleotide sequence ID" value="NZ_CP063458.1"/>
</dbReference>
<dbReference type="Pfam" id="PF07452">
    <property type="entry name" value="CHRD"/>
    <property type="match status" value="1"/>
</dbReference>
<evidence type="ECO:0000313" key="2">
    <source>
        <dbReference type="EMBL" id="QOV90981.1"/>
    </source>
</evidence>
<accession>A0A7M2X1H3</accession>
<feature type="domain" description="CHRD" evidence="1">
    <location>
        <begin position="310"/>
        <end position="436"/>
    </location>
</feature>
<dbReference type="InterPro" id="IPR018247">
    <property type="entry name" value="EF_Hand_1_Ca_BS"/>
</dbReference>
<protein>
    <submittedName>
        <fullName evidence="2">DUF1800 family protein</fullName>
    </submittedName>
</protein>
<dbReference type="PANTHER" id="PTHR43737:SF1">
    <property type="entry name" value="DUF1501 DOMAIN-CONTAINING PROTEIN"/>
    <property type="match status" value="1"/>
</dbReference>
<dbReference type="SMART" id="SM00754">
    <property type="entry name" value="CHRD"/>
    <property type="match status" value="1"/>
</dbReference>
<name>A0A7M2X1H3_9BACT</name>
<dbReference type="PROSITE" id="PS00018">
    <property type="entry name" value="EF_HAND_1"/>
    <property type="match status" value="1"/>
</dbReference>
<dbReference type="PROSITE" id="PS50933">
    <property type="entry name" value="CHRD"/>
    <property type="match status" value="1"/>
</dbReference>
<dbReference type="Pfam" id="PF08811">
    <property type="entry name" value="DUF1800"/>
    <property type="match status" value="1"/>
</dbReference>
<evidence type="ECO:0000313" key="3">
    <source>
        <dbReference type="Proteomes" id="UP000593765"/>
    </source>
</evidence>
<dbReference type="InterPro" id="IPR014917">
    <property type="entry name" value="DUF1800"/>
</dbReference>
<keyword evidence="3" id="KW-1185">Reference proteome</keyword>
<dbReference type="KEGG" id="hbs:IPV69_06375"/>
<organism evidence="2 3">
    <name type="scientific">Humisphaera borealis</name>
    <dbReference type="NCBI Taxonomy" id="2807512"/>
    <lineage>
        <taxon>Bacteria</taxon>
        <taxon>Pseudomonadati</taxon>
        <taxon>Planctomycetota</taxon>
        <taxon>Phycisphaerae</taxon>
        <taxon>Tepidisphaerales</taxon>
        <taxon>Tepidisphaeraceae</taxon>
        <taxon>Humisphaera</taxon>
    </lineage>
</organism>
<dbReference type="AlphaFoldDB" id="A0A7M2X1H3"/>
<dbReference type="InterPro" id="IPR010895">
    <property type="entry name" value="CHRD"/>
</dbReference>
<sequence length="1167" mass="121618">MFPRREWVGRLVFSLALLVGLAGPWVESAHAQAIPALTSAVSRKAHGAVNFDIPLPLAGGSGIECRLVAGAPTLVLLFDQPITAGTAAVTGGTGSVAAGGVTIAGNAMTVVLTGATNAQAVTVTASNVLSAAGGTLTSAAVTVRLLHGDLDADGTVTNADVSLVTAAVGVAVSGFNYRFDRDFNGSITGADVTAVSGALNTTVAGGASANTLPTISNITDQTGVTGVAGSPIAFTVGDAESGAAAVGVRVLSSNTTLVPTSATALGGNGAPRTLIITPVSGQTGTVTITVEVGDGIAVASDTFVLTVTPPPKLFTAYLRPQGGAITPGSGFATLLLSGDETKAELKATYANLTTPEVSKHIHGPAGPGVSAGILFDIDTAEYNESSQSWRWDIGPVAPYSAAEIVTAIKSGNTYINIHSSRYPNGEIRGQFLLSTGSITFTAPAAPPALPGGLPTAQDAARFLHQSTFGPTKAEITRLQQIGYDAWLTEQFAMPTNRLVTQLANNGFETPTVAAGAISANPTGATWVFTGTSGITANGSVLTTPVSPAIQINAPMGSRAAYIKATGRIAQTFNVGQAGKYIFSFLAAPRTNLGGIPTLSLKLDGVEIGNYVLSRTLASSDAGRYNGFVTLPVALTAGSHVLAFDGVTTGAEDTAFIDDVRIALASSHYGYVRARLAIDNGSINGASRNIETWWRNSITGDDQLRQRVAFALAQIFVVSAQDGTVNGRTEALANYHDMLVDNAFGNFRALLREVTLHPIMGQYLNMRGNTKPLSPLFTAPNENYAREVLQLFSVGLNTLWPDGTLKLGTDGLPIPTYDQSVIEGFANVFTGWNLDTTTGTVVPYLNDVTITNPDGTSSVVRRMQSRNDTWSAPMSVNAANVSTSSKKLLNGVTIAANANQTGGVNGTANAELNAAMDNIFNHPNVGPFICRQLIQRLVTSNPSPAYVYRVAQVFDNDGTAVRGNLRAVIKAILTDYEARSTDMIANQGFGHLREPVLRVTGAIRPFSPTSVTPGRFAITTTDTQLGQTPFRSPTVFNFFEPYYVHPGQLADSGLNAPEFQISTEIMAVNVPNFLRTGIYNASATTIPVFQGGDIRLNLAYEQAIAGNATALVNHLNLLLMCNSMPAAMKTRVISAVNALPAATANDRLVRARFAVYLITSASQCAVQK</sequence>
<dbReference type="Proteomes" id="UP000593765">
    <property type="component" value="Chromosome"/>
</dbReference>
<proteinExistence type="predicted"/>